<keyword evidence="2" id="KW-1185">Reference proteome</keyword>
<sequence length="304" mass="33233">MIQPTFVVGAYASLPHHRDDQRKYYELLGEQSWVDAIEIPYPGDLADPTDRAWYADALPPVWCRNVITAIPGTMQAVGRDPGFGLASPNDDGRHAAIEFVRNINDVIADLTERRGANDVAFVELHSAPTGRADADAMRRSLAELTSWDWRGTRLVIEHCDRFVDGQKPEKGFLPIDAEIELCRQAGVGLTVNWGRSCVEGRDANLPLAHVTAAAQAGVLTGLMFSGAGPDVTQYGYAWIDGHLPMNPDEPTSLMDSDHIRACVAAAMTCESLEYIGAKVCVPGDSDLRERVGYLERIHHAVVGQ</sequence>
<dbReference type="EMBL" id="MWWV01000002">
    <property type="protein sequence ID" value="OZG59179.1"/>
    <property type="molecule type" value="Genomic_DNA"/>
</dbReference>
<dbReference type="Pfam" id="PF16154">
    <property type="entry name" value="DUF4862"/>
    <property type="match status" value="1"/>
</dbReference>
<dbReference type="AlphaFoldDB" id="A0A261FJ65"/>
<dbReference type="InterPro" id="IPR032344">
    <property type="entry name" value="DUF4862"/>
</dbReference>
<evidence type="ECO:0000313" key="1">
    <source>
        <dbReference type="EMBL" id="OZG59179.1"/>
    </source>
</evidence>
<evidence type="ECO:0000313" key="2">
    <source>
        <dbReference type="Proteomes" id="UP000216444"/>
    </source>
</evidence>
<accession>A0A261FJ65</accession>
<comment type="caution">
    <text evidence="1">The sequence shown here is derived from an EMBL/GenBank/DDBJ whole genome shotgun (WGS) entry which is preliminary data.</text>
</comment>
<gene>
    <name evidence="1" type="ORF">BTIS_0332</name>
</gene>
<dbReference type="RefSeq" id="WP_094662037.1">
    <property type="nucleotide sequence ID" value="NZ_MWWV01000002.1"/>
</dbReference>
<proteinExistence type="predicted"/>
<reference evidence="1 2" key="1">
    <citation type="journal article" date="2017" name="BMC Genomics">
        <title>Comparative genomic and phylogenomic analyses of the Bifidobacteriaceae family.</title>
        <authorList>
            <person name="Lugli G.A."/>
            <person name="Milani C."/>
            <person name="Turroni F."/>
            <person name="Duranti S."/>
            <person name="Mancabelli L."/>
            <person name="Mangifesta M."/>
            <person name="Ferrario C."/>
            <person name="Modesto M."/>
            <person name="Mattarelli P."/>
            <person name="Jiri K."/>
            <person name="van Sinderen D."/>
            <person name="Ventura M."/>
        </authorList>
    </citation>
    <scope>NUCLEOTIDE SEQUENCE [LARGE SCALE GENOMIC DNA]</scope>
    <source>
        <strain evidence="1 2">DSM 100201</strain>
    </source>
</reference>
<name>A0A261FJ65_9BIFI</name>
<protein>
    <submittedName>
        <fullName evidence="1">UDP-N-acetylglucosamine diphosphorylase</fullName>
    </submittedName>
</protein>
<organism evidence="1 2">
    <name type="scientific">Bifidobacterium tissieri</name>
    <dbReference type="NCBI Taxonomy" id="1630162"/>
    <lineage>
        <taxon>Bacteria</taxon>
        <taxon>Bacillati</taxon>
        <taxon>Actinomycetota</taxon>
        <taxon>Actinomycetes</taxon>
        <taxon>Bifidobacteriales</taxon>
        <taxon>Bifidobacteriaceae</taxon>
        <taxon>Bifidobacterium</taxon>
    </lineage>
</organism>
<dbReference type="Proteomes" id="UP000216444">
    <property type="component" value="Unassembled WGS sequence"/>
</dbReference>